<dbReference type="Pfam" id="PF06296">
    <property type="entry name" value="RelE"/>
    <property type="match status" value="1"/>
</dbReference>
<gene>
    <name evidence="1" type="ORF">GJV85_09750</name>
</gene>
<reference evidence="1" key="1">
    <citation type="submission" date="2019-11" db="EMBL/GenBank/DDBJ databases">
        <authorList>
            <person name="Kojima H."/>
        </authorList>
    </citation>
    <scope>NUCLEOTIDE SEQUENCE</scope>
    <source>
        <strain evidence="1">H1576</strain>
    </source>
</reference>
<evidence type="ECO:0000313" key="1">
    <source>
        <dbReference type="EMBL" id="QSZ42376.1"/>
    </source>
</evidence>
<accession>A0A975B191</accession>
<name>A0A975B191_9BACT</name>
<dbReference type="InterPro" id="IPR009387">
    <property type="entry name" value="HigB-2"/>
</dbReference>
<dbReference type="RefSeq" id="WP_207561192.1">
    <property type="nucleotide sequence ID" value="NZ_CP046072.1"/>
</dbReference>
<keyword evidence="2" id="KW-1185">Reference proteome</keyword>
<proteinExistence type="predicted"/>
<dbReference type="KEGG" id="saqt:GJV85_09750"/>
<protein>
    <recommendedName>
        <fullName evidence="3">Type II toxin-antitoxin system RelE/ParE family toxin</fullName>
    </recommendedName>
</protein>
<organism evidence="1 2">
    <name type="scientific">Sulfurimonas aquatica</name>
    <dbReference type="NCBI Taxonomy" id="2672570"/>
    <lineage>
        <taxon>Bacteria</taxon>
        <taxon>Pseudomonadati</taxon>
        <taxon>Campylobacterota</taxon>
        <taxon>Epsilonproteobacteria</taxon>
        <taxon>Campylobacterales</taxon>
        <taxon>Sulfurimonadaceae</taxon>
        <taxon>Sulfurimonas</taxon>
    </lineage>
</organism>
<dbReference type="EMBL" id="CP046072">
    <property type="protein sequence ID" value="QSZ42376.1"/>
    <property type="molecule type" value="Genomic_DNA"/>
</dbReference>
<evidence type="ECO:0008006" key="3">
    <source>
        <dbReference type="Google" id="ProtNLM"/>
    </source>
</evidence>
<dbReference type="Proteomes" id="UP000671852">
    <property type="component" value="Chromosome"/>
</dbReference>
<dbReference type="PIRSF" id="PIRSF039032">
    <property type="entry name" value="HigB-2"/>
    <property type="match status" value="1"/>
</dbReference>
<sequence>MLKIVPTPEFIKQVKKLAKSYKKIPDDLESLKTQLVQNPRAGTDLGNNCFKIRLKNSSIPVGKSGGFRVVTYYIDRDNTIRLLLIYTKTQKDNITDKELSEVLNNNNL</sequence>
<evidence type="ECO:0000313" key="2">
    <source>
        <dbReference type="Proteomes" id="UP000671852"/>
    </source>
</evidence>
<reference evidence="1" key="2">
    <citation type="submission" date="2021-04" db="EMBL/GenBank/DDBJ databases">
        <title>Isolation and characterization of a novel species of the genus Sulfurimonas.</title>
        <authorList>
            <person name="Fukui M."/>
        </authorList>
    </citation>
    <scope>NUCLEOTIDE SEQUENCE</scope>
    <source>
        <strain evidence="1">H1576</strain>
    </source>
</reference>
<dbReference type="AlphaFoldDB" id="A0A975B191"/>